<comment type="similarity">
    <text evidence="2">Belongs to the HAD-like hydrolase superfamily.</text>
</comment>
<feature type="compositionally biased region" description="Low complexity" evidence="6">
    <location>
        <begin position="1"/>
        <end position="12"/>
    </location>
</feature>
<name>A0A918MPT5_9ACTN</name>
<sequence>MGVSVPRRYGPPGRRPRGYGRSMESVRGVLIDIDGVLTVSWKPLPGAVEALARIRAAGYGVALVTNTTSRSRASIAQTLSRAGFEVDAGDVLTAPAATAAHLAEHHPGARCALLNSGDVGADLGDITVVDDRPDVVVLGGAGPEFDYAALNRAFGFLQRGARLVAMHRNLYWRTDTGLQLDSGAFLLGLERAAGVEAEVTGKPSRAFFEAALSRLGADAEQALMVGDDIESDVLAAQRAGLTGVLVRTGKYRPGTQRHASGAPDHVVDSFADVPALLGLPQ</sequence>
<dbReference type="InterPro" id="IPR006357">
    <property type="entry name" value="HAD-SF_hydro_IIA"/>
</dbReference>
<dbReference type="InterPro" id="IPR036412">
    <property type="entry name" value="HAD-like_sf"/>
</dbReference>
<evidence type="ECO:0000256" key="2">
    <source>
        <dbReference type="ARBA" id="ARBA00007958"/>
    </source>
</evidence>
<dbReference type="Gene3D" id="3.40.50.1000">
    <property type="entry name" value="HAD superfamily/HAD-like"/>
    <property type="match status" value="2"/>
</dbReference>
<dbReference type="GO" id="GO:0005737">
    <property type="term" value="C:cytoplasm"/>
    <property type="evidence" value="ECO:0007669"/>
    <property type="project" value="TreeGrafter"/>
</dbReference>
<feature type="region of interest" description="Disordered" evidence="6">
    <location>
        <begin position="1"/>
        <end position="21"/>
    </location>
</feature>
<dbReference type="Pfam" id="PF13344">
    <property type="entry name" value="Hydrolase_6"/>
    <property type="match status" value="1"/>
</dbReference>
<keyword evidence="4" id="KW-0460">Magnesium</keyword>
<dbReference type="GO" id="GO:0046872">
    <property type="term" value="F:metal ion binding"/>
    <property type="evidence" value="ECO:0007669"/>
    <property type="project" value="UniProtKB-KW"/>
</dbReference>
<dbReference type="GO" id="GO:0016791">
    <property type="term" value="F:phosphatase activity"/>
    <property type="evidence" value="ECO:0007669"/>
    <property type="project" value="InterPro"/>
</dbReference>
<evidence type="ECO:0000313" key="8">
    <source>
        <dbReference type="Proteomes" id="UP000620224"/>
    </source>
</evidence>
<proteinExistence type="inferred from homology"/>
<protein>
    <recommendedName>
        <fullName evidence="5">Haloacid dehalogenase-like hydrolase domain-containing protein 2</fullName>
    </recommendedName>
</protein>
<dbReference type="PANTHER" id="PTHR19288:SF46">
    <property type="entry name" value="HALOACID DEHALOGENASE-LIKE HYDROLASE DOMAIN-CONTAINING PROTEIN 2"/>
    <property type="match status" value="1"/>
</dbReference>
<evidence type="ECO:0000256" key="3">
    <source>
        <dbReference type="ARBA" id="ARBA00022723"/>
    </source>
</evidence>
<keyword evidence="7" id="KW-0378">Hydrolase</keyword>
<dbReference type="PANTHER" id="PTHR19288">
    <property type="entry name" value="4-NITROPHENYLPHOSPHATASE-RELATED"/>
    <property type="match status" value="1"/>
</dbReference>
<evidence type="ECO:0000256" key="1">
    <source>
        <dbReference type="ARBA" id="ARBA00001946"/>
    </source>
</evidence>
<keyword evidence="8" id="KW-1185">Reference proteome</keyword>
<dbReference type="AlphaFoldDB" id="A0A918MPT5"/>
<dbReference type="SUPFAM" id="SSF56784">
    <property type="entry name" value="HAD-like"/>
    <property type="match status" value="1"/>
</dbReference>
<organism evidence="7 8">
    <name type="scientific">Streptomyces lucensis JCM 4490</name>
    <dbReference type="NCBI Taxonomy" id="1306176"/>
    <lineage>
        <taxon>Bacteria</taxon>
        <taxon>Bacillati</taxon>
        <taxon>Actinomycetota</taxon>
        <taxon>Actinomycetes</taxon>
        <taxon>Kitasatosporales</taxon>
        <taxon>Streptomycetaceae</taxon>
        <taxon>Streptomyces</taxon>
    </lineage>
</organism>
<evidence type="ECO:0000313" key="7">
    <source>
        <dbReference type="EMBL" id="GGW48057.1"/>
    </source>
</evidence>
<dbReference type="InterPro" id="IPR006355">
    <property type="entry name" value="LHPP/HDHD2"/>
</dbReference>
<dbReference type="InterPro" id="IPR023214">
    <property type="entry name" value="HAD_sf"/>
</dbReference>
<dbReference type="NCBIfam" id="TIGR01460">
    <property type="entry name" value="HAD-SF-IIA"/>
    <property type="match status" value="1"/>
</dbReference>
<accession>A0A918MPT5</accession>
<reference evidence="7" key="1">
    <citation type="journal article" date="2014" name="Int. J. Syst. Evol. Microbiol.">
        <title>Complete genome sequence of Corynebacterium casei LMG S-19264T (=DSM 44701T), isolated from a smear-ripened cheese.</title>
        <authorList>
            <consortium name="US DOE Joint Genome Institute (JGI-PGF)"/>
            <person name="Walter F."/>
            <person name="Albersmeier A."/>
            <person name="Kalinowski J."/>
            <person name="Ruckert C."/>
        </authorList>
    </citation>
    <scope>NUCLEOTIDE SEQUENCE</scope>
    <source>
        <strain evidence="7">JCM 4490</strain>
    </source>
</reference>
<dbReference type="Pfam" id="PF13242">
    <property type="entry name" value="Hydrolase_like"/>
    <property type="match status" value="1"/>
</dbReference>
<comment type="cofactor">
    <cofactor evidence="1">
        <name>Mg(2+)</name>
        <dbReference type="ChEBI" id="CHEBI:18420"/>
    </cofactor>
</comment>
<dbReference type="InterPro" id="IPR006439">
    <property type="entry name" value="HAD-SF_hydro_IA"/>
</dbReference>
<evidence type="ECO:0000256" key="5">
    <source>
        <dbReference type="ARBA" id="ARBA00039666"/>
    </source>
</evidence>
<dbReference type="Proteomes" id="UP000620224">
    <property type="component" value="Unassembled WGS sequence"/>
</dbReference>
<evidence type="ECO:0000256" key="6">
    <source>
        <dbReference type="SAM" id="MobiDB-lite"/>
    </source>
</evidence>
<dbReference type="NCBIfam" id="TIGR01549">
    <property type="entry name" value="HAD-SF-IA-v1"/>
    <property type="match status" value="1"/>
</dbReference>
<dbReference type="EMBL" id="BMUE01000004">
    <property type="protein sequence ID" value="GGW48057.1"/>
    <property type="molecule type" value="Genomic_DNA"/>
</dbReference>
<evidence type="ECO:0000256" key="4">
    <source>
        <dbReference type="ARBA" id="ARBA00022842"/>
    </source>
</evidence>
<comment type="caution">
    <text evidence="7">The sequence shown here is derived from an EMBL/GenBank/DDBJ whole genome shotgun (WGS) entry which is preliminary data.</text>
</comment>
<keyword evidence="3" id="KW-0479">Metal-binding</keyword>
<dbReference type="NCBIfam" id="TIGR01458">
    <property type="entry name" value="HAD-SF-IIA-hyp3"/>
    <property type="match status" value="1"/>
</dbReference>
<reference evidence="7" key="2">
    <citation type="submission" date="2020-09" db="EMBL/GenBank/DDBJ databases">
        <authorList>
            <person name="Sun Q."/>
            <person name="Ohkuma M."/>
        </authorList>
    </citation>
    <scope>NUCLEOTIDE SEQUENCE</scope>
    <source>
        <strain evidence="7">JCM 4490</strain>
    </source>
</reference>
<gene>
    <name evidence="7" type="ORF">GCM10010503_26360</name>
</gene>